<dbReference type="RefSeq" id="WP_202930707.1">
    <property type="nucleotide sequence ID" value="NZ_AP019011.1"/>
</dbReference>
<reference evidence="2" key="1">
    <citation type="submission" date="2020-01" db="EMBL/GenBank/DDBJ databases">
        <title>Phosphoaccumulans saitamaens gen. nov., sp. nov., a polyphosphate accumulating bacterium isolated from surface river water.</title>
        <authorList>
            <person name="Watanabe K."/>
            <person name="Suda W."/>
        </authorList>
    </citation>
    <scope>NUCLEOTIDE SEQUENCE [LARGE SCALE GENOMIC DNA]</scope>
    <source>
        <strain evidence="2">ICHIAU1</strain>
    </source>
</reference>
<dbReference type="InterPro" id="IPR046547">
    <property type="entry name" value="DUF6803"/>
</dbReference>
<dbReference type="AlphaFoldDB" id="A0A679I5Z1"/>
<organism evidence="1 2">
    <name type="scientific">Fluviibacter phosphoraccumulans</name>
    <dbReference type="NCBI Taxonomy" id="1751046"/>
    <lineage>
        <taxon>Bacteria</taxon>
        <taxon>Pseudomonadati</taxon>
        <taxon>Pseudomonadota</taxon>
        <taxon>Betaproteobacteria</taxon>
        <taxon>Rhodocyclales</taxon>
        <taxon>Fluviibacteraceae</taxon>
        <taxon>Fluviibacter</taxon>
    </lineage>
</organism>
<dbReference type="Pfam" id="PF20617">
    <property type="entry name" value="DUF6803"/>
    <property type="match status" value="1"/>
</dbReference>
<keyword evidence="2" id="KW-1185">Reference proteome</keyword>
<evidence type="ECO:0000313" key="2">
    <source>
        <dbReference type="Proteomes" id="UP000463961"/>
    </source>
</evidence>
<accession>A0A679I5Z1</accession>
<sequence>MNMTHYMELLATNQPWNLIIFMAIPVVLAETVAITELYILYTRKLQGWVRYLNRVAGVVVGLYFIGIIAYLLVNAVMPITQAGEWRTIIDVIAVSTYLIGGIPMVLIALQDLGVTHKDASEEKKLAYHATYVAVFLVFAHLAMIAGMTDPALLGYQGAASHVMPDGQMMKGDMPMTPNQMPMHPGGMHK</sequence>
<dbReference type="EMBL" id="AP022345">
    <property type="protein sequence ID" value="BBU69924.1"/>
    <property type="molecule type" value="Genomic_DNA"/>
</dbReference>
<dbReference type="Proteomes" id="UP000463961">
    <property type="component" value="Chromosome"/>
</dbReference>
<name>A0A679I5Z1_9RHOO</name>
<evidence type="ECO:0000313" key="1">
    <source>
        <dbReference type="EMBL" id="BBU69924.1"/>
    </source>
</evidence>
<gene>
    <name evidence="1" type="ORF">ICHIAU1_22070</name>
</gene>
<proteinExistence type="predicted"/>
<protein>
    <submittedName>
        <fullName evidence="1">Permease</fullName>
    </submittedName>
</protein>